<keyword evidence="3" id="KW-1185">Reference proteome</keyword>
<sequence>MKGSVTTTPGPSLAKAVRDAGDRFFELPFLLNFAKFLSTPATASLPEGPPCLELPDLSETTSLQSTI</sequence>
<dbReference type="EMBL" id="ACJN02000001">
    <property type="protein sequence ID" value="EFI35482.1"/>
    <property type="molecule type" value="Genomic_DNA"/>
</dbReference>
<evidence type="ECO:0000313" key="2">
    <source>
        <dbReference type="EMBL" id="EFI35482.1"/>
    </source>
</evidence>
<feature type="compositionally biased region" description="Polar residues" evidence="1">
    <location>
        <begin position="58"/>
        <end position="67"/>
    </location>
</feature>
<comment type="caution">
    <text evidence="2">The sequence shown here is derived from an EMBL/GenBank/DDBJ whole genome shotgun (WGS) entry which is preliminary data.</text>
</comment>
<accession>D6SLC1</accession>
<protein>
    <submittedName>
        <fullName evidence="2">Uncharacterized protein</fullName>
    </submittedName>
</protein>
<evidence type="ECO:0000256" key="1">
    <source>
        <dbReference type="SAM" id="MobiDB-lite"/>
    </source>
</evidence>
<proteinExistence type="predicted"/>
<gene>
    <name evidence="2" type="ORF">Dthio_PD2904</name>
</gene>
<organism evidence="2 3">
    <name type="scientific">Desulfonatronospira thiodismutans ASO3-1</name>
    <dbReference type="NCBI Taxonomy" id="555779"/>
    <lineage>
        <taxon>Bacteria</taxon>
        <taxon>Pseudomonadati</taxon>
        <taxon>Thermodesulfobacteriota</taxon>
        <taxon>Desulfovibrionia</taxon>
        <taxon>Desulfovibrionales</taxon>
        <taxon>Desulfonatronovibrionaceae</taxon>
        <taxon>Desulfonatronospira</taxon>
    </lineage>
</organism>
<dbReference type="AlphaFoldDB" id="D6SLC1"/>
<reference evidence="2" key="1">
    <citation type="submission" date="2010-05" db="EMBL/GenBank/DDBJ databases">
        <title>The draft genome of Desulfonatronospira thiodismutans ASO3-1.</title>
        <authorList>
            <consortium name="US DOE Joint Genome Institute (JGI-PGF)"/>
            <person name="Lucas S."/>
            <person name="Copeland A."/>
            <person name="Lapidus A."/>
            <person name="Cheng J.-F."/>
            <person name="Bruce D."/>
            <person name="Goodwin L."/>
            <person name="Pitluck S."/>
            <person name="Chertkov O."/>
            <person name="Brettin T."/>
            <person name="Detter J.C."/>
            <person name="Han C."/>
            <person name="Land M.L."/>
            <person name="Hauser L."/>
            <person name="Kyrpides N."/>
            <person name="Mikhailova N."/>
            <person name="Muyzer G."/>
            <person name="Woyke T."/>
        </authorList>
    </citation>
    <scope>NUCLEOTIDE SEQUENCE [LARGE SCALE GENOMIC DNA]</scope>
    <source>
        <strain evidence="2">ASO3-1</strain>
    </source>
</reference>
<feature type="region of interest" description="Disordered" evidence="1">
    <location>
        <begin position="45"/>
        <end position="67"/>
    </location>
</feature>
<name>D6SLC1_9BACT</name>
<dbReference type="Proteomes" id="UP000005496">
    <property type="component" value="Unassembled WGS sequence"/>
</dbReference>
<evidence type="ECO:0000313" key="3">
    <source>
        <dbReference type="Proteomes" id="UP000005496"/>
    </source>
</evidence>